<organism evidence="1 2">
    <name type="scientific">Thermus arciformis</name>
    <dbReference type="NCBI Taxonomy" id="482827"/>
    <lineage>
        <taxon>Bacteria</taxon>
        <taxon>Thermotogati</taxon>
        <taxon>Deinococcota</taxon>
        <taxon>Deinococci</taxon>
        <taxon>Thermales</taxon>
        <taxon>Thermaceae</taxon>
        <taxon>Thermus</taxon>
    </lineage>
</organism>
<dbReference type="OrthoDB" id="27553at2"/>
<reference evidence="2" key="1">
    <citation type="submission" date="2016-10" db="EMBL/GenBank/DDBJ databases">
        <authorList>
            <person name="Varghese N."/>
            <person name="Submissions S."/>
        </authorList>
    </citation>
    <scope>NUCLEOTIDE SEQUENCE [LARGE SCALE GENOMIC DNA]</scope>
    <source>
        <strain evidence="2">CGMCC 1.6992</strain>
    </source>
</reference>
<keyword evidence="2" id="KW-1185">Reference proteome</keyword>
<evidence type="ECO:0000313" key="1">
    <source>
        <dbReference type="EMBL" id="SDE75198.1"/>
    </source>
</evidence>
<name>A0A1G7FH51_9DEIN</name>
<protein>
    <submittedName>
        <fullName evidence="1">Uncharacterized protein</fullName>
    </submittedName>
</protein>
<evidence type="ECO:0000313" key="2">
    <source>
        <dbReference type="Proteomes" id="UP000199446"/>
    </source>
</evidence>
<dbReference type="AlphaFoldDB" id="A0A1G7FH51"/>
<sequence length="77" mass="8735">MPRGQNLDRARQPREERARLLGVKLLGPGEAAQSFWVRGEKPVVEAFRRLPAEERGKVVKAGLEALGYLRGEERREP</sequence>
<dbReference type="EMBL" id="FNBC01000009">
    <property type="protein sequence ID" value="SDE75198.1"/>
    <property type="molecule type" value="Genomic_DNA"/>
</dbReference>
<dbReference type="Proteomes" id="UP000199446">
    <property type="component" value="Unassembled WGS sequence"/>
</dbReference>
<proteinExistence type="predicted"/>
<gene>
    <name evidence="1" type="ORF">SAMN04488243_10915</name>
</gene>
<accession>A0A1G7FH51</accession>
<dbReference type="RefSeq" id="WP_016328328.1">
    <property type="nucleotide sequence ID" value="NZ_FNBC01000009.1"/>
</dbReference>